<dbReference type="InterPro" id="IPR050428">
    <property type="entry name" value="TCS_sensor_his_kinase"/>
</dbReference>
<dbReference type="PANTHER" id="PTHR45436:SF5">
    <property type="entry name" value="SENSOR HISTIDINE KINASE TRCS"/>
    <property type="match status" value="1"/>
</dbReference>
<proteinExistence type="predicted"/>
<dbReference type="SUPFAM" id="SSF55874">
    <property type="entry name" value="ATPase domain of HSP90 chaperone/DNA topoisomerase II/histidine kinase"/>
    <property type="match status" value="1"/>
</dbReference>
<accession>A0A7W8IL71</accession>
<gene>
    <name evidence="12" type="ORF">HDF09_003941</name>
</gene>
<dbReference type="GO" id="GO:0000155">
    <property type="term" value="F:phosphorelay sensor kinase activity"/>
    <property type="evidence" value="ECO:0007669"/>
    <property type="project" value="InterPro"/>
</dbReference>
<dbReference type="InterPro" id="IPR004358">
    <property type="entry name" value="Sig_transdc_His_kin-like_C"/>
</dbReference>
<evidence type="ECO:0000256" key="3">
    <source>
        <dbReference type="ARBA" id="ARBA00012438"/>
    </source>
</evidence>
<organism evidence="12 13">
    <name type="scientific">Tunturiibacter empetritectus</name>
    <dbReference type="NCBI Taxonomy" id="3069691"/>
    <lineage>
        <taxon>Bacteria</taxon>
        <taxon>Pseudomonadati</taxon>
        <taxon>Acidobacteriota</taxon>
        <taxon>Terriglobia</taxon>
        <taxon>Terriglobales</taxon>
        <taxon>Acidobacteriaceae</taxon>
        <taxon>Tunturiibacter</taxon>
    </lineage>
</organism>
<name>A0A7W8IL71_9BACT</name>
<dbReference type="Gene3D" id="1.10.287.130">
    <property type="match status" value="1"/>
</dbReference>
<keyword evidence="6 10" id="KW-0812">Transmembrane</keyword>
<comment type="subcellular location">
    <subcellularLocation>
        <location evidence="2">Membrane</location>
    </subcellularLocation>
</comment>
<sequence>MKTYSLTRRLITAVLLVELCSLLALIGIASVYEGISHFRAFDVMLRGRADSVLGAVQDAEDPEDNLMLYGTEGLAPRRDIYVVRDDRGRVIGSQGWPGGEQALASSDAREFRNLTVGGIRYRVIRRPGLRIVDPGDAKGGVARHVIILYGSRTHPVWERVRNAIAFYALSGLLLLVVTGVVLRHLLRRGLQPLYELAEQAGGISVTSWNLGPSSQARYVRELEPLVSAIESALLRLEQSFAQQKQFVSDAAHELKTSVAVVKSSLQLLTMRTRSAKEYEEGLERVTIDSERMEELVAKMLTLARLEDGAEQPESYRTVELGDVLRDVAEHFRTLASFHRISLVINAESPAFVFCDPDQLRLLCSNLIHNAIQHSAAGAEVRAIVSSRDKVARLVIEDDGEGIQEDVLLHVFDRFYRGDPSRSRRTGGTGLGLAISKAIVLRYHGAIRLESRPGHGTSAIVTLPLVETTSERTDLGVARNLEKGVVSS</sequence>
<dbReference type="InterPro" id="IPR005467">
    <property type="entry name" value="His_kinase_dom"/>
</dbReference>
<feature type="transmembrane region" description="Helical" evidence="10">
    <location>
        <begin position="12"/>
        <end position="32"/>
    </location>
</feature>
<keyword evidence="9 10" id="KW-0472">Membrane</keyword>
<dbReference type="GO" id="GO:0005886">
    <property type="term" value="C:plasma membrane"/>
    <property type="evidence" value="ECO:0007669"/>
    <property type="project" value="TreeGrafter"/>
</dbReference>
<evidence type="ECO:0000256" key="2">
    <source>
        <dbReference type="ARBA" id="ARBA00004370"/>
    </source>
</evidence>
<dbReference type="EMBL" id="JACHDY010000007">
    <property type="protein sequence ID" value="MBB5319235.1"/>
    <property type="molecule type" value="Genomic_DNA"/>
</dbReference>
<dbReference type="PRINTS" id="PR00344">
    <property type="entry name" value="BCTRLSENSOR"/>
</dbReference>
<evidence type="ECO:0000259" key="11">
    <source>
        <dbReference type="PROSITE" id="PS50109"/>
    </source>
</evidence>
<dbReference type="PROSITE" id="PS50109">
    <property type="entry name" value="HIS_KIN"/>
    <property type="match status" value="1"/>
</dbReference>
<evidence type="ECO:0000256" key="4">
    <source>
        <dbReference type="ARBA" id="ARBA00022553"/>
    </source>
</evidence>
<evidence type="ECO:0000313" key="13">
    <source>
        <dbReference type="Proteomes" id="UP000568106"/>
    </source>
</evidence>
<dbReference type="EC" id="2.7.13.3" evidence="3"/>
<keyword evidence="13" id="KW-1185">Reference proteome</keyword>
<dbReference type="SMART" id="SM00387">
    <property type="entry name" value="HATPase_c"/>
    <property type="match status" value="1"/>
</dbReference>
<dbReference type="CDD" id="cd00075">
    <property type="entry name" value="HATPase"/>
    <property type="match status" value="1"/>
</dbReference>
<evidence type="ECO:0000256" key="5">
    <source>
        <dbReference type="ARBA" id="ARBA00022679"/>
    </source>
</evidence>
<dbReference type="InterPro" id="IPR003594">
    <property type="entry name" value="HATPase_dom"/>
</dbReference>
<evidence type="ECO:0000256" key="6">
    <source>
        <dbReference type="ARBA" id="ARBA00022692"/>
    </source>
</evidence>
<dbReference type="CDD" id="cd00082">
    <property type="entry name" value="HisKA"/>
    <property type="match status" value="1"/>
</dbReference>
<keyword evidence="5" id="KW-0808">Transferase</keyword>
<evidence type="ECO:0000313" key="12">
    <source>
        <dbReference type="EMBL" id="MBB5319235.1"/>
    </source>
</evidence>
<reference evidence="12" key="1">
    <citation type="submission" date="2020-08" db="EMBL/GenBank/DDBJ databases">
        <title>Genomic Encyclopedia of Type Strains, Phase IV (KMG-V): Genome sequencing to study the core and pangenomes of soil and plant-associated prokaryotes.</title>
        <authorList>
            <person name="Whitman W."/>
        </authorList>
    </citation>
    <scope>NUCLEOTIDE SEQUENCE [LARGE SCALE GENOMIC DNA]</scope>
    <source>
        <strain evidence="12">M8UP27</strain>
    </source>
</reference>
<evidence type="ECO:0000256" key="9">
    <source>
        <dbReference type="ARBA" id="ARBA00023136"/>
    </source>
</evidence>
<evidence type="ECO:0000256" key="10">
    <source>
        <dbReference type="SAM" id="Phobius"/>
    </source>
</evidence>
<dbReference type="InterPro" id="IPR036890">
    <property type="entry name" value="HATPase_C_sf"/>
</dbReference>
<keyword evidence="4" id="KW-0597">Phosphoprotein</keyword>
<evidence type="ECO:0000256" key="1">
    <source>
        <dbReference type="ARBA" id="ARBA00000085"/>
    </source>
</evidence>
<comment type="caution">
    <text evidence="12">The sequence shown here is derived from an EMBL/GenBank/DDBJ whole genome shotgun (WGS) entry which is preliminary data.</text>
</comment>
<dbReference type="InterPro" id="IPR036097">
    <property type="entry name" value="HisK_dim/P_sf"/>
</dbReference>
<evidence type="ECO:0000256" key="8">
    <source>
        <dbReference type="ARBA" id="ARBA00022989"/>
    </source>
</evidence>
<keyword evidence="8 10" id="KW-1133">Transmembrane helix</keyword>
<protein>
    <recommendedName>
        <fullName evidence="3">histidine kinase</fullName>
        <ecNumber evidence="3">2.7.13.3</ecNumber>
    </recommendedName>
</protein>
<dbReference type="Pfam" id="PF00512">
    <property type="entry name" value="HisKA"/>
    <property type="match status" value="1"/>
</dbReference>
<feature type="domain" description="Histidine kinase" evidence="11">
    <location>
        <begin position="249"/>
        <end position="466"/>
    </location>
</feature>
<dbReference type="FunFam" id="3.30.565.10:FF:000006">
    <property type="entry name" value="Sensor histidine kinase WalK"/>
    <property type="match status" value="1"/>
</dbReference>
<feature type="transmembrane region" description="Helical" evidence="10">
    <location>
        <begin position="164"/>
        <end position="186"/>
    </location>
</feature>
<keyword evidence="7 12" id="KW-0418">Kinase</keyword>
<dbReference type="InterPro" id="IPR003661">
    <property type="entry name" value="HisK_dim/P_dom"/>
</dbReference>
<dbReference type="SUPFAM" id="SSF47384">
    <property type="entry name" value="Homodimeric domain of signal transducing histidine kinase"/>
    <property type="match status" value="1"/>
</dbReference>
<dbReference type="PANTHER" id="PTHR45436">
    <property type="entry name" value="SENSOR HISTIDINE KINASE YKOH"/>
    <property type="match status" value="1"/>
</dbReference>
<dbReference type="Proteomes" id="UP000568106">
    <property type="component" value="Unassembled WGS sequence"/>
</dbReference>
<dbReference type="Pfam" id="PF02518">
    <property type="entry name" value="HATPase_c"/>
    <property type="match status" value="1"/>
</dbReference>
<dbReference type="Gene3D" id="3.30.565.10">
    <property type="entry name" value="Histidine kinase-like ATPase, C-terminal domain"/>
    <property type="match status" value="1"/>
</dbReference>
<comment type="catalytic activity">
    <reaction evidence="1">
        <text>ATP + protein L-histidine = ADP + protein N-phospho-L-histidine.</text>
        <dbReference type="EC" id="2.7.13.3"/>
    </reaction>
</comment>
<evidence type="ECO:0000256" key="7">
    <source>
        <dbReference type="ARBA" id="ARBA00022777"/>
    </source>
</evidence>
<dbReference type="SMART" id="SM00388">
    <property type="entry name" value="HisKA"/>
    <property type="match status" value="1"/>
</dbReference>
<dbReference type="AlphaFoldDB" id="A0A7W8IL71"/>